<feature type="transmembrane region" description="Helical" evidence="1">
    <location>
        <begin position="87"/>
        <end position="109"/>
    </location>
</feature>
<keyword evidence="1" id="KW-0472">Membrane</keyword>
<dbReference type="InterPro" id="IPR055692">
    <property type="entry name" value="DUF7268"/>
</dbReference>
<accession>A0A1I4AQ65</accession>
<organism evidence="2 3">
    <name type="scientific">Halogranum rubrum</name>
    <dbReference type="NCBI Taxonomy" id="553466"/>
    <lineage>
        <taxon>Archaea</taxon>
        <taxon>Methanobacteriati</taxon>
        <taxon>Methanobacteriota</taxon>
        <taxon>Stenosarchaea group</taxon>
        <taxon>Halobacteria</taxon>
        <taxon>Halobacteriales</taxon>
        <taxon>Haloferacaceae</taxon>
    </lineage>
</organism>
<name>A0A1I4AQ65_9EURY</name>
<feature type="transmembrane region" description="Helical" evidence="1">
    <location>
        <begin position="40"/>
        <end position="66"/>
    </location>
</feature>
<keyword evidence="1" id="KW-1133">Transmembrane helix</keyword>
<dbReference type="EMBL" id="FOTC01000001">
    <property type="protein sequence ID" value="SFK58514.1"/>
    <property type="molecule type" value="Genomic_DNA"/>
</dbReference>
<keyword evidence="3" id="KW-1185">Reference proteome</keyword>
<feature type="transmembrane region" description="Helical" evidence="1">
    <location>
        <begin position="12"/>
        <end position="34"/>
    </location>
</feature>
<keyword evidence="1" id="KW-0812">Transmembrane</keyword>
<dbReference type="AlphaFoldDB" id="A0A1I4AQ65"/>
<sequence>MFESRLRLVGSALAVGLVVGAGGLVFAILALGSVRDASETMFVLGALAFGFGLLGWSGSILAANSVEAMQEHLDAASGWTEQNSRRAMARIGSFGFGVMVGSAVATVALGGV</sequence>
<dbReference type="STRING" id="553466.SAMN04487950_0030"/>
<dbReference type="RefSeq" id="WP_089864204.1">
    <property type="nucleotide sequence ID" value="NZ_FOTC01000001.1"/>
</dbReference>
<evidence type="ECO:0000313" key="3">
    <source>
        <dbReference type="Proteomes" id="UP000199607"/>
    </source>
</evidence>
<reference evidence="3" key="1">
    <citation type="submission" date="2016-10" db="EMBL/GenBank/DDBJ databases">
        <authorList>
            <person name="Varghese N."/>
            <person name="Submissions S."/>
        </authorList>
    </citation>
    <scope>NUCLEOTIDE SEQUENCE [LARGE SCALE GENOMIC DNA]</scope>
    <source>
        <strain evidence="3">CGMCC 1.7738</strain>
    </source>
</reference>
<evidence type="ECO:0000313" key="2">
    <source>
        <dbReference type="EMBL" id="SFK58514.1"/>
    </source>
</evidence>
<gene>
    <name evidence="2" type="ORF">SAMN04487950_0030</name>
</gene>
<proteinExistence type="predicted"/>
<dbReference type="Pfam" id="PF23930">
    <property type="entry name" value="DUF7268"/>
    <property type="match status" value="1"/>
</dbReference>
<dbReference type="Proteomes" id="UP000199607">
    <property type="component" value="Unassembled WGS sequence"/>
</dbReference>
<protein>
    <submittedName>
        <fullName evidence="2">Uncharacterized protein</fullName>
    </submittedName>
</protein>
<evidence type="ECO:0000256" key="1">
    <source>
        <dbReference type="SAM" id="Phobius"/>
    </source>
</evidence>